<organism evidence="1 2">
    <name type="scientific">Riccia sorocarpa</name>
    <dbReference type="NCBI Taxonomy" id="122646"/>
    <lineage>
        <taxon>Eukaryota</taxon>
        <taxon>Viridiplantae</taxon>
        <taxon>Streptophyta</taxon>
        <taxon>Embryophyta</taxon>
        <taxon>Marchantiophyta</taxon>
        <taxon>Marchantiopsida</taxon>
        <taxon>Marchantiidae</taxon>
        <taxon>Marchantiales</taxon>
        <taxon>Ricciaceae</taxon>
        <taxon>Riccia</taxon>
    </lineage>
</organism>
<gene>
    <name evidence="1" type="ORF">R1sor_008442</name>
</gene>
<dbReference type="AlphaFoldDB" id="A0ABD3HVJ5"/>
<comment type="caution">
    <text evidence="1">The sequence shown here is derived from an EMBL/GenBank/DDBJ whole genome shotgun (WGS) entry which is preliminary data.</text>
</comment>
<sequence>MSGERVEETNVLDLQPVERMATELLNAATRNPGPAERRQMQVLLLNICIVLIQIISEMKHTILRVSESRKRRRVQFNQLMVGASQVMLSAADSAALETDDLMEELLCGETSD</sequence>
<evidence type="ECO:0000313" key="1">
    <source>
        <dbReference type="EMBL" id="KAL3694791.1"/>
    </source>
</evidence>
<reference evidence="1 2" key="1">
    <citation type="submission" date="2024-09" db="EMBL/GenBank/DDBJ databases">
        <title>Chromosome-scale assembly of Riccia sorocarpa.</title>
        <authorList>
            <person name="Paukszto L."/>
        </authorList>
    </citation>
    <scope>NUCLEOTIDE SEQUENCE [LARGE SCALE GENOMIC DNA]</scope>
    <source>
        <strain evidence="1">LP-2024</strain>
        <tissue evidence="1">Aerial parts of the thallus</tissue>
    </source>
</reference>
<accession>A0ABD3HVJ5</accession>
<dbReference type="Proteomes" id="UP001633002">
    <property type="component" value="Unassembled WGS sequence"/>
</dbReference>
<proteinExistence type="predicted"/>
<keyword evidence="2" id="KW-1185">Reference proteome</keyword>
<protein>
    <submittedName>
        <fullName evidence="1">Uncharacterized protein</fullName>
    </submittedName>
</protein>
<dbReference type="EMBL" id="JBJQOH010000003">
    <property type="protein sequence ID" value="KAL3694791.1"/>
    <property type="molecule type" value="Genomic_DNA"/>
</dbReference>
<evidence type="ECO:0000313" key="2">
    <source>
        <dbReference type="Proteomes" id="UP001633002"/>
    </source>
</evidence>
<name>A0ABD3HVJ5_9MARC</name>